<sequence>MATTPTREVARRVFAGEFNDATYTFKESDDERAPVYLLLPTGERANRVFLVGTLMETEDVGDDSEYWQGQVIDPNGDRYYMYAGQYQPDAASMLRELEPPAYISVVGKPRTYETDDGEVNVSIRPESITEVDAATRDRWVVETAERTLDRIGRYKDETGEDGDAAVDEYVAMAAEEYDLPIEDYRRQVVEALESLEDDEAVAAEPDA</sequence>
<protein>
    <submittedName>
        <fullName evidence="1">DNA-binding protein</fullName>
    </submittedName>
</protein>
<reference evidence="1 2" key="1">
    <citation type="submission" date="2020-12" db="EMBL/GenBank/DDBJ databases">
        <title>Halosimplex halophilum sp. nov. and Halosimplex salinum sp. nov., two new members of the genus Halosimplex.</title>
        <authorList>
            <person name="Cui H.L."/>
        </authorList>
    </citation>
    <scope>NUCLEOTIDE SEQUENCE [LARGE SCALE GENOMIC DNA]</scope>
    <source>
        <strain evidence="1 2">YGH94</strain>
    </source>
</reference>
<dbReference type="GO" id="GO:0003677">
    <property type="term" value="F:DNA binding"/>
    <property type="evidence" value="ECO:0007669"/>
    <property type="project" value="UniProtKB-KW"/>
</dbReference>
<keyword evidence="1" id="KW-0238">DNA-binding</keyword>
<evidence type="ECO:0000313" key="1">
    <source>
        <dbReference type="EMBL" id="QPV61538.1"/>
    </source>
</evidence>
<accession>A0A7T3FWF9</accession>
<dbReference type="GeneID" id="60589280"/>
<dbReference type="RefSeq" id="WP_198060368.1">
    <property type="nucleotide sequence ID" value="NZ_CP065856.1"/>
</dbReference>
<proteinExistence type="predicted"/>
<dbReference type="EMBL" id="CP065856">
    <property type="protein sequence ID" value="QPV61538.1"/>
    <property type="molecule type" value="Genomic_DNA"/>
</dbReference>
<dbReference type="Proteomes" id="UP000595001">
    <property type="component" value="Chromosome"/>
</dbReference>
<dbReference type="OrthoDB" id="56523at2157"/>
<organism evidence="1 2">
    <name type="scientific">Halosimplex litoreum</name>
    <dbReference type="NCBI Taxonomy" id="1198301"/>
    <lineage>
        <taxon>Archaea</taxon>
        <taxon>Methanobacteriati</taxon>
        <taxon>Methanobacteriota</taxon>
        <taxon>Stenosarchaea group</taxon>
        <taxon>Halobacteria</taxon>
        <taxon>Halobacteriales</taxon>
        <taxon>Haloarculaceae</taxon>
        <taxon>Halosimplex</taxon>
    </lineage>
</organism>
<dbReference type="AlphaFoldDB" id="A0A7T3FWF9"/>
<evidence type="ECO:0000313" key="2">
    <source>
        <dbReference type="Proteomes" id="UP000595001"/>
    </source>
</evidence>
<dbReference type="KEGG" id="hlt:I7X12_12265"/>
<name>A0A7T3FWF9_9EURY</name>
<keyword evidence="2" id="KW-1185">Reference proteome</keyword>
<gene>
    <name evidence="1" type="ORF">I7X12_12265</name>
</gene>